<feature type="domain" description="Merozoite surface protein C-terminal" evidence="3">
    <location>
        <begin position="272"/>
        <end position="394"/>
    </location>
</feature>
<dbReference type="VEuPathDB" id="PlasmoDB:PmUG01_12029900"/>
<dbReference type="AlphaFoldDB" id="A0A1C3L0L1"/>
<evidence type="ECO:0000259" key="3">
    <source>
        <dbReference type="Pfam" id="PF12948"/>
    </source>
</evidence>
<name>A0A1C3L0L1_PLAMA</name>
<sequence length="400" mass="45619">MKRKNIFCFSLFLFLLRYVSSKDKYEDEQKNYNTQHVLLNIIKDKLEKLHGGIITNKVSDTLIKDFKSLKKRIEELEKYEKKYTEGNIENILKNESEESLGDKKQILGVDEDEYNWDFLGQGNTMTKGEDNEEGADDNEDEEGEEDGTALELKSKGEQDTSMLAQGAEKISTEPQGGAQPTSESSNEVQEQSGGTEVPTTRDPAVAVVALVTEAKTPLENSPNPQSNTPSTGENEAKAASQDQAKERQPVESALVNAEHGPAQGSNISTPKVQYLDKLFDDYLIASDKKKEINVHKYHRKYNDFKKAYEFTMNDNEYKIVKELFDFYFKKGEEESSNASNLINLFKKVLDDNVFRKEFDNIMHGIYGFAKRYTYLRGDRTNDENVYKELFKNMLSLSNIV</sequence>
<keyword evidence="2" id="KW-0732">Signal</keyword>
<feature type="region of interest" description="Disordered" evidence="1">
    <location>
        <begin position="117"/>
        <end position="251"/>
    </location>
</feature>
<organism evidence="4 5">
    <name type="scientific">Plasmodium malariae</name>
    <dbReference type="NCBI Taxonomy" id="5858"/>
    <lineage>
        <taxon>Eukaryota</taxon>
        <taxon>Sar</taxon>
        <taxon>Alveolata</taxon>
        <taxon>Apicomplexa</taxon>
        <taxon>Aconoidasida</taxon>
        <taxon>Haemosporida</taxon>
        <taxon>Plasmodiidae</taxon>
        <taxon>Plasmodium</taxon>
        <taxon>Plasmodium (Plasmodium)</taxon>
    </lineage>
</organism>
<dbReference type="InterPro" id="IPR024781">
    <property type="entry name" value="MSP_C"/>
</dbReference>
<reference evidence="4 5" key="1">
    <citation type="submission" date="2016-06" db="EMBL/GenBank/DDBJ databases">
        <authorList>
            <consortium name="Pathogen Informatics"/>
        </authorList>
    </citation>
    <scope>NUCLEOTIDE SEQUENCE [LARGE SCALE GENOMIC DNA]</scope>
    <source>
        <strain evidence="4">PmlGA01</strain>
    </source>
</reference>
<gene>
    <name evidence="4" type="primary">PmlGA01_120023000</name>
    <name evidence="4" type="ORF">PMLGA01_120023000</name>
</gene>
<evidence type="ECO:0000256" key="1">
    <source>
        <dbReference type="SAM" id="MobiDB-lite"/>
    </source>
</evidence>
<dbReference type="Proteomes" id="UP000219799">
    <property type="component" value="Chromosome 12"/>
</dbReference>
<evidence type="ECO:0000256" key="2">
    <source>
        <dbReference type="SAM" id="SignalP"/>
    </source>
</evidence>
<accession>A0A1C3L0L1</accession>
<dbReference type="EMBL" id="LT594500">
    <property type="protein sequence ID" value="SBT80067.1"/>
    <property type="molecule type" value="Genomic_DNA"/>
</dbReference>
<feature type="signal peptide" evidence="2">
    <location>
        <begin position="1"/>
        <end position="21"/>
    </location>
</feature>
<evidence type="ECO:0000313" key="5">
    <source>
        <dbReference type="Proteomes" id="UP000219799"/>
    </source>
</evidence>
<protein>
    <submittedName>
        <fullName evidence="4">MSP7-like protein, putative</fullName>
    </submittedName>
</protein>
<proteinExistence type="predicted"/>
<feature type="compositionally biased region" description="Polar residues" evidence="1">
    <location>
        <begin position="172"/>
        <end position="198"/>
    </location>
</feature>
<dbReference type="Pfam" id="PF12948">
    <property type="entry name" value="MSP7_C"/>
    <property type="match status" value="1"/>
</dbReference>
<feature type="compositionally biased region" description="Polar residues" evidence="1">
    <location>
        <begin position="218"/>
        <end position="233"/>
    </location>
</feature>
<feature type="compositionally biased region" description="Acidic residues" evidence="1">
    <location>
        <begin position="130"/>
        <end position="148"/>
    </location>
</feature>
<feature type="chain" id="PRO_5008678269" evidence="2">
    <location>
        <begin position="22"/>
        <end position="400"/>
    </location>
</feature>
<evidence type="ECO:0000313" key="4">
    <source>
        <dbReference type="EMBL" id="SBT80067.1"/>
    </source>
</evidence>